<dbReference type="AlphaFoldDB" id="A0A7W4YHS8"/>
<dbReference type="InterPro" id="IPR009288">
    <property type="entry name" value="AIG2-like_dom"/>
</dbReference>
<keyword evidence="3" id="KW-1185">Reference proteome</keyword>
<dbReference type="Proteomes" id="UP000538196">
    <property type="component" value="Unassembled WGS sequence"/>
</dbReference>
<sequence length="123" mass="13440">MTASTPAPHRVFSYGTLRQPEVQRALYGREVPTVADTLPGYRLDWLVITDPDVIATSGSDRHPILRRGETTDVVEGAFLELDGTELAATDAYEVADYVRRVVTLASGVEAFVYVADDEGDARP</sequence>
<accession>A0A7W4YHS8</accession>
<gene>
    <name evidence="2" type="ORF">FHX33_000978</name>
</gene>
<protein>
    <submittedName>
        <fullName evidence="2">Gamma-glutamylcyclotransferase (GGCT)/AIG2-like uncharacterized protein YtfP</fullName>
    </submittedName>
</protein>
<dbReference type="GO" id="GO:0016740">
    <property type="term" value="F:transferase activity"/>
    <property type="evidence" value="ECO:0007669"/>
    <property type="project" value="UniProtKB-KW"/>
</dbReference>
<dbReference type="EMBL" id="JACHVP010000001">
    <property type="protein sequence ID" value="MBB2966246.1"/>
    <property type="molecule type" value="Genomic_DNA"/>
</dbReference>
<dbReference type="InterPro" id="IPR036568">
    <property type="entry name" value="GGCT-like_sf"/>
</dbReference>
<evidence type="ECO:0000259" key="1">
    <source>
        <dbReference type="Pfam" id="PF06094"/>
    </source>
</evidence>
<evidence type="ECO:0000313" key="3">
    <source>
        <dbReference type="Proteomes" id="UP000538196"/>
    </source>
</evidence>
<evidence type="ECO:0000313" key="2">
    <source>
        <dbReference type="EMBL" id="MBB2966246.1"/>
    </source>
</evidence>
<proteinExistence type="predicted"/>
<dbReference type="Gene3D" id="3.10.490.10">
    <property type="entry name" value="Gamma-glutamyl cyclotransferase-like"/>
    <property type="match status" value="1"/>
</dbReference>
<dbReference type="SUPFAM" id="SSF110857">
    <property type="entry name" value="Gamma-glutamyl cyclotransferase-like"/>
    <property type="match status" value="1"/>
</dbReference>
<comment type="caution">
    <text evidence="2">The sequence shown here is derived from an EMBL/GenBank/DDBJ whole genome shotgun (WGS) entry which is preliminary data.</text>
</comment>
<dbReference type="Pfam" id="PF06094">
    <property type="entry name" value="GGACT"/>
    <property type="match status" value="1"/>
</dbReference>
<dbReference type="InterPro" id="IPR013024">
    <property type="entry name" value="GGCT-like"/>
</dbReference>
<dbReference type="CDD" id="cd06661">
    <property type="entry name" value="GGCT_like"/>
    <property type="match status" value="1"/>
</dbReference>
<dbReference type="RefSeq" id="WP_021763902.1">
    <property type="nucleotide sequence ID" value="NZ_JACHVP010000001.1"/>
</dbReference>
<feature type="domain" description="Gamma-glutamylcyclotransferase AIG2-like" evidence="1">
    <location>
        <begin position="11"/>
        <end position="117"/>
    </location>
</feature>
<keyword evidence="2" id="KW-0808">Transferase</keyword>
<name>A0A7W4YHS8_LEIAQ</name>
<reference evidence="2 3" key="1">
    <citation type="submission" date="2020-08" db="EMBL/GenBank/DDBJ databases">
        <title>Sequencing the genomes of 1000 actinobacteria strains.</title>
        <authorList>
            <person name="Klenk H.-P."/>
        </authorList>
    </citation>
    <scope>NUCLEOTIDE SEQUENCE [LARGE SCALE GENOMIC DNA]</scope>
    <source>
        <strain evidence="2 3">DSM 20146</strain>
    </source>
</reference>
<organism evidence="2 3">
    <name type="scientific">Leifsonia aquatica</name>
    <name type="common">Corynebacterium aquaticum</name>
    <dbReference type="NCBI Taxonomy" id="144185"/>
    <lineage>
        <taxon>Bacteria</taxon>
        <taxon>Bacillati</taxon>
        <taxon>Actinomycetota</taxon>
        <taxon>Actinomycetes</taxon>
        <taxon>Micrococcales</taxon>
        <taxon>Microbacteriaceae</taxon>
        <taxon>Leifsonia</taxon>
    </lineage>
</organism>